<evidence type="ECO:0000256" key="1">
    <source>
        <dbReference type="ARBA" id="ARBA00004123"/>
    </source>
</evidence>
<evidence type="ECO:0000256" key="2">
    <source>
        <dbReference type="ARBA" id="ARBA00023015"/>
    </source>
</evidence>
<dbReference type="InterPro" id="IPR037525">
    <property type="entry name" value="Velvet_dom"/>
</dbReference>
<dbReference type="Pfam" id="PF11754">
    <property type="entry name" value="Velvet"/>
    <property type="match status" value="1"/>
</dbReference>
<feature type="region of interest" description="Disordered" evidence="5">
    <location>
        <begin position="246"/>
        <end position="266"/>
    </location>
</feature>
<evidence type="ECO:0000313" key="8">
    <source>
        <dbReference type="Proteomes" id="UP000305067"/>
    </source>
</evidence>
<dbReference type="PANTHER" id="PTHR33572">
    <property type="entry name" value="SPORE DEVELOPMENT REGULATOR VOSA"/>
    <property type="match status" value="1"/>
</dbReference>
<keyword evidence="3" id="KW-0804">Transcription</keyword>
<evidence type="ECO:0000313" key="7">
    <source>
        <dbReference type="EMBL" id="TFL05133.1"/>
    </source>
</evidence>
<evidence type="ECO:0000259" key="6">
    <source>
        <dbReference type="PROSITE" id="PS51821"/>
    </source>
</evidence>
<reference evidence="7 8" key="1">
    <citation type="journal article" date="2019" name="Nat. Ecol. Evol.">
        <title>Megaphylogeny resolves global patterns of mushroom evolution.</title>
        <authorList>
            <person name="Varga T."/>
            <person name="Krizsan K."/>
            <person name="Foldi C."/>
            <person name="Dima B."/>
            <person name="Sanchez-Garcia M."/>
            <person name="Sanchez-Ramirez S."/>
            <person name="Szollosi G.J."/>
            <person name="Szarkandi J.G."/>
            <person name="Papp V."/>
            <person name="Albert L."/>
            <person name="Andreopoulos W."/>
            <person name="Angelini C."/>
            <person name="Antonin V."/>
            <person name="Barry K.W."/>
            <person name="Bougher N.L."/>
            <person name="Buchanan P."/>
            <person name="Buyck B."/>
            <person name="Bense V."/>
            <person name="Catcheside P."/>
            <person name="Chovatia M."/>
            <person name="Cooper J."/>
            <person name="Damon W."/>
            <person name="Desjardin D."/>
            <person name="Finy P."/>
            <person name="Geml J."/>
            <person name="Haridas S."/>
            <person name="Hughes K."/>
            <person name="Justo A."/>
            <person name="Karasinski D."/>
            <person name="Kautmanova I."/>
            <person name="Kiss B."/>
            <person name="Kocsube S."/>
            <person name="Kotiranta H."/>
            <person name="LaButti K.M."/>
            <person name="Lechner B.E."/>
            <person name="Liimatainen K."/>
            <person name="Lipzen A."/>
            <person name="Lukacs Z."/>
            <person name="Mihaltcheva S."/>
            <person name="Morgado L.N."/>
            <person name="Niskanen T."/>
            <person name="Noordeloos M.E."/>
            <person name="Ohm R.A."/>
            <person name="Ortiz-Santana B."/>
            <person name="Ovrebo C."/>
            <person name="Racz N."/>
            <person name="Riley R."/>
            <person name="Savchenko A."/>
            <person name="Shiryaev A."/>
            <person name="Soop K."/>
            <person name="Spirin V."/>
            <person name="Szebenyi C."/>
            <person name="Tomsovsky M."/>
            <person name="Tulloss R.E."/>
            <person name="Uehling J."/>
            <person name="Grigoriev I.V."/>
            <person name="Vagvolgyi C."/>
            <person name="Papp T."/>
            <person name="Martin F.M."/>
            <person name="Miettinen O."/>
            <person name="Hibbett D.S."/>
            <person name="Nagy L.G."/>
        </authorList>
    </citation>
    <scope>NUCLEOTIDE SEQUENCE [LARGE SCALE GENOMIC DNA]</scope>
    <source>
        <strain evidence="7 8">CBS 309.79</strain>
    </source>
</reference>
<dbReference type="STRING" id="1884261.A0A5C3QT21"/>
<dbReference type="Gene3D" id="2.60.40.3960">
    <property type="entry name" value="Velvet domain"/>
    <property type="match status" value="1"/>
</dbReference>
<sequence length="266" mass="29021">MYAAYQLASPGTAPNASIFISRASLVEIQHAEVGRKFATIDRRPLDPPPSALLKLYTNDGGVENEVDSSNPLAGVGRLCVVDLFPASQKDYEGAVNAEPTKTRGELSPTRGSSGSSTSSQSKQPSSTAPAGGPVVQIIDDESIYESMKLTMYLVGQREVSPTVAHWRGEKHLIFAFGDLSIQREGRFFLRYRTFDLQTPGDEHVVDAECTGRTFRVYSTKDFPGLATSTELTKELALRGASVNVRVHDRKRPRNEGEETQGLGQED</sequence>
<gene>
    <name evidence="7" type="ORF">BDV98DRAFT_561526</name>
</gene>
<evidence type="ECO:0000256" key="3">
    <source>
        <dbReference type="ARBA" id="ARBA00023163"/>
    </source>
</evidence>
<proteinExistence type="predicted"/>
<keyword evidence="8" id="KW-1185">Reference proteome</keyword>
<keyword evidence="4" id="KW-0539">Nucleus</keyword>
<evidence type="ECO:0000256" key="5">
    <source>
        <dbReference type="SAM" id="MobiDB-lite"/>
    </source>
</evidence>
<name>A0A5C3QT21_9AGAR</name>
<dbReference type="GO" id="GO:0005634">
    <property type="term" value="C:nucleus"/>
    <property type="evidence" value="ECO:0007669"/>
    <property type="project" value="UniProtKB-SubCell"/>
</dbReference>
<dbReference type="EMBL" id="ML178817">
    <property type="protein sequence ID" value="TFL05133.1"/>
    <property type="molecule type" value="Genomic_DNA"/>
</dbReference>
<feature type="domain" description="Velvet" evidence="6">
    <location>
        <begin position="17"/>
        <end position="245"/>
    </location>
</feature>
<keyword evidence="2" id="KW-0805">Transcription regulation</keyword>
<dbReference type="PANTHER" id="PTHR33572:SF3">
    <property type="entry name" value="VELVET COMPLEX SUBUNIT B"/>
    <property type="match status" value="1"/>
</dbReference>
<dbReference type="InterPro" id="IPR021740">
    <property type="entry name" value="Velvet"/>
</dbReference>
<comment type="subcellular location">
    <subcellularLocation>
        <location evidence="1">Nucleus</location>
    </subcellularLocation>
</comment>
<evidence type="ECO:0000256" key="4">
    <source>
        <dbReference type="ARBA" id="ARBA00023242"/>
    </source>
</evidence>
<dbReference type="OrthoDB" id="5599552at2759"/>
<feature type="region of interest" description="Disordered" evidence="5">
    <location>
        <begin position="92"/>
        <end position="134"/>
    </location>
</feature>
<dbReference type="InterPro" id="IPR038491">
    <property type="entry name" value="Velvet_dom_sf"/>
</dbReference>
<organism evidence="7 8">
    <name type="scientific">Pterulicium gracile</name>
    <dbReference type="NCBI Taxonomy" id="1884261"/>
    <lineage>
        <taxon>Eukaryota</taxon>
        <taxon>Fungi</taxon>
        <taxon>Dikarya</taxon>
        <taxon>Basidiomycota</taxon>
        <taxon>Agaricomycotina</taxon>
        <taxon>Agaricomycetes</taxon>
        <taxon>Agaricomycetidae</taxon>
        <taxon>Agaricales</taxon>
        <taxon>Pleurotineae</taxon>
        <taxon>Pterulaceae</taxon>
        <taxon>Pterulicium</taxon>
    </lineage>
</organism>
<dbReference type="PROSITE" id="PS51821">
    <property type="entry name" value="VELVET"/>
    <property type="match status" value="1"/>
</dbReference>
<accession>A0A5C3QT21</accession>
<dbReference type="AlphaFoldDB" id="A0A5C3QT21"/>
<dbReference type="Proteomes" id="UP000305067">
    <property type="component" value="Unassembled WGS sequence"/>
</dbReference>
<feature type="compositionally biased region" description="Low complexity" evidence="5">
    <location>
        <begin position="107"/>
        <end position="126"/>
    </location>
</feature>
<protein>
    <submittedName>
        <fullName evidence="7">Velvet factor</fullName>
    </submittedName>
</protein>